<proteinExistence type="predicted"/>
<reference evidence="2" key="1">
    <citation type="submission" date="2021-06" db="EMBL/GenBank/DDBJ databases">
        <authorList>
            <person name="Hodson N. C."/>
            <person name="Mongue J. A."/>
            <person name="Jaron S. K."/>
        </authorList>
    </citation>
    <scope>NUCLEOTIDE SEQUENCE</scope>
</reference>
<accession>A0A8J2KR32</accession>
<organism evidence="2 3">
    <name type="scientific">Allacma fusca</name>
    <dbReference type="NCBI Taxonomy" id="39272"/>
    <lineage>
        <taxon>Eukaryota</taxon>
        <taxon>Metazoa</taxon>
        <taxon>Ecdysozoa</taxon>
        <taxon>Arthropoda</taxon>
        <taxon>Hexapoda</taxon>
        <taxon>Collembola</taxon>
        <taxon>Symphypleona</taxon>
        <taxon>Sminthuridae</taxon>
        <taxon>Allacma</taxon>
    </lineage>
</organism>
<dbReference type="EMBL" id="CAJVCH010196397">
    <property type="protein sequence ID" value="CAG7730555.1"/>
    <property type="molecule type" value="Genomic_DNA"/>
</dbReference>
<protein>
    <submittedName>
        <fullName evidence="2">Uncharacterized protein</fullName>
    </submittedName>
</protein>
<dbReference type="AlphaFoldDB" id="A0A8J2KR32"/>
<feature type="region of interest" description="Disordered" evidence="1">
    <location>
        <begin position="169"/>
        <end position="308"/>
    </location>
</feature>
<feature type="compositionally biased region" description="Low complexity" evidence="1">
    <location>
        <begin position="175"/>
        <end position="194"/>
    </location>
</feature>
<gene>
    <name evidence="2" type="ORF">AFUS01_LOCUS19187</name>
</gene>
<sequence length="308" mass="35212">MDPFSDAAAPAWAPFDPLVGDLFGATPDPPLQFPQPSLTAPPTMNPCIPSHNDRDPFHIPPTPKSSDEKYRRLDRFRAEKSPDKDVQEWFRSEFPRIRLYEETGKPALEIWRFVSSSLIQRFDRSNLRPAKQAALDAFRINHTWRQCRDFQRDVQNGNTDKLMGLFDNRNARHQGSNNFNQFNSNNRNGFNNSGVGPLQQQQGNYPPPNRNPEYNSNWGYNQQSGLNRQQNDFHPVQTSSVPYPPQGYQVNRYPGTNQRPYNEPPRPPQGPHPNWANRGYREDHPPLGHTPTTGTPNNGPSHNLNPGN</sequence>
<evidence type="ECO:0000313" key="3">
    <source>
        <dbReference type="Proteomes" id="UP000708208"/>
    </source>
</evidence>
<keyword evidence="3" id="KW-1185">Reference proteome</keyword>
<feature type="region of interest" description="Disordered" evidence="1">
    <location>
        <begin position="23"/>
        <end position="69"/>
    </location>
</feature>
<dbReference type="Proteomes" id="UP000708208">
    <property type="component" value="Unassembled WGS sequence"/>
</dbReference>
<comment type="caution">
    <text evidence="2">The sequence shown here is derived from an EMBL/GenBank/DDBJ whole genome shotgun (WGS) entry which is preliminary data.</text>
</comment>
<evidence type="ECO:0000313" key="2">
    <source>
        <dbReference type="EMBL" id="CAG7730555.1"/>
    </source>
</evidence>
<feature type="compositionally biased region" description="Pro residues" evidence="1">
    <location>
        <begin position="262"/>
        <end position="271"/>
    </location>
</feature>
<feature type="compositionally biased region" description="Polar residues" evidence="1">
    <location>
        <begin position="218"/>
        <end position="241"/>
    </location>
</feature>
<evidence type="ECO:0000256" key="1">
    <source>
        <dbReference type="SAM" id="MobiDB-lite"/>
    </source>
</evidence>
<name>A0A8J2KR32_9HEXA</name>
<feature type="compositionally biased region" description="Low complexity" evidence="1">
    <location>
        <begin position="287"/>
        <end position="308"/>
    </location>
</feature>